<name>A0AAD5VQI0_9AGAR</name>
<accession>A0AAD5VQI0</accession>
<feature type="compositionally biased region" description="Basic residues" evidence="1">
    <location>
        <begin position="362"/>
        <end position="375"/>
    </location>
</feature>
<organism evidence="2 3">
    <name type="scientific">Leucocoprinus birnbaumii</name>
    <dbReference type="NCBI Taxonomy" id="56174"/>
    <lineage>
        <taxon>Eukaryota</taxon>
        <taxon>Fungi</taxon>
        <taxon>Dikarya</taxon>
        <taxon>Basidiomycota</taxon>
        <taxon>Agaricomycotina</taxon>
        <taxon>Agaricomycetes</taxon>
        <taxon>Agaricomycetidae</taxon>
        <taxon>Agaricales</taxon>
        <taxon>Agaricineae</taxon>
        <taxon>Agaricaceae</taxon>
        <taxon>Leucocoprinus</taxon>
    </lineage>
</organism>
<gene>
    <name evidence="2" type="ORF">NP233_g6787</name>
</gene>
<comment type="caution">
    <text evidence="2">The sequence shown here is derived from an EMBL/GenBank/DDBJ whole genome shotgun (WGS) entry which is preliminary data.</text>
</comment>
<dbReference type="EMBL" id="JANIEX010000461">
    <property type="protein sequence ID" value="KAJ3566774.1"/>
    <property type="molecule type" value="Genomic_DNA"/>
</dbReference>
<evidence type="ECO:0000313" key="2">
    <source>
        <dbReference type="EMBL" id="KAJ3566774.1"/>
    </source>
</evidence>
<proteinExistence type="predicted"/>
<feature type="region of interest" description="Disordered" evidence="1">
    <location>
        <begin position="352"/>
        <end position="375"/>
    </location>
</feature>
<reference evidence="2" key="1">
    <citation type="submission" date="2022-07" db="EMBL/GenBank/DDBJ databases">
        <title>Genome Sequence of Leucocoprinus birnbaumii.</title>
        <authorList>
            <person name="Buettner E."/>
        </authorList>
    </citation>
    <scope>NUCLEOTIDE SEQUENCE</scope>
    <source>
        <strain evidence="2">VT141</strain>
    </source>
</reference>
<dbReference type="AlphaFoldDB" id="A0AAD5VQI0"/>
<keyword evidence="3" id="KW-1185">Reference proteome</keyword>
<evidence type="ECO:0000256" key="1">
    <source>
        <dbReference type="SAM" id="MobiDB-lite"/>
    </source>
</evidence>
<dbReference type="Proteomes" id="UP001213000">
    <property type="component" value="Unassembled WGS sequence"/>
</dbReference>
<evidence type="ECO:0000313" key="3">
    <source>
        <dbReference type="Proteomes" id="UP001213000"/>
    </source>
</evidence>
<feature type="region of interest" description="Disordered" evidence="1">
    <location>
        <begin position="1"/>
        <end position="26"/>
    </location>
</feature>
<protein>
    <submittedName>
        <fullName evidence="2">Uncharacterized protein</fullName>
    </submittedName>
</protein>
<feature type="compositionally biased region" description="Polar residues" evidence="1">
    <location>
        <begin position="1"/>
        <end position="12"/>
    </location>
</feature>
<sequence length="375" mass="43123">MTDQNTAGSQGQLSLAGGASTAGGSGSNLTSPLCRKVKHVARIAALVESFKKLLLPSKLKENKEIEDANGIRRYKCYTHLEDPDTYPDDGSSIVSFYPLDEKDFTQLEDPAVFSRYKDDIPLYVFDILRDRRTNAKRKAAQLADDDLRIPKKFRKDGDCLIPYKQAVFRVEFPHIYATTIHANSILPLCFFIPRNVVYIATHLAYIDTKKAPYKEENNYNIILDIPKILNRKLDMDEAKFKPDSELTFIEFSQAAKQMILFEKNRDKSWIELGVEGSWTKQWRDHFDAFTKNTPAMMLHEFWKHREVEMREMILTQNVRYSPEDYLATIERARMSKDTRSYVMESLAEGQASRSLPAVGSSSRRRTGGRTSKRHN</sequence>